<accession>A0ABD3TJ21</accession>
<evidence type="ECO:0000256" key="1">
    <source>
        <dbReference type="SAM" id="MobiDB-lite"/>
    </source>
</evidence>
<keyword evidence="4" id="KW-1185">Reference proteome</keyword>
<comment type="caution">
    <text evidence="3">The sequence shown here is derived from an EMBL/GenBank/DDBJ whole genome shotgun (WGS) entry which is preliminary data.</text>
</comment>
<reference evidence="3 4" key="1">
    <citation type="submission" date="2024-11" db="EMBL/GenBank/DDBJ databases">
        <title>Chromosome-level genome assembly of the freshwater bivalve Anodonta woodiana.</title>
        <authorList>
            <person name="Chen X."/>
        </authorList>
    </citation>
    <scope>NUCLEOTIDE SEQUENCE [LARGE SCALE GENOMIC DNA]</scope>
    <source>
        <strain evidence="3">MN2024</strain>
        <tissue evidence="3">Gills</tissue>
    </source>
</reference>
<keyword evidence="2" id="KW-0812">Transmembrane</keyword>
<name>A0ABD3TJ21_SINWO</name>
<feature type="compositionally biased region" description="Basic and acidic residues" evidence="1">
    <location>
        <begin position="103"/>
        <end position="112"/>
    </location>
</feature>
<evidence type="ECO:0000256" key="2">
    <source>
        <dbReference type="SAM" id="Phobius"/>
    </source>
</evidence>
<proteinExistence type="predicted"/>
<dbReference type="AlphaFoldDB" id="A0ABD3TJ21"/>
<dbReference type="EMBL" id="JBJQND010000018">
    <property type="protein sequence ID" value="KAL3836772.1"/>
    <property type="molecule type" value="Genomic_DNA"/>
</dbReference>
<gene>
    <name evidence="3" type="ORF">ACJMK2_022189</name>
</gene>
<keyword evidence="2" id="KW-0472">Membrane</keyword>
<sequence length="225" mass="25116">MLTTHDLIRTNPSDATIKTSLTYGASSVANDISKRTTIRSKGENKSLLVPVVAVTSRNDLEDTPHKSDTGIIIGAVTGSIVFLMMTFLGIICIRRGLLQRNRENKSKHDGKNTKMHNTDTIGSTQCHDVPLETGLRFTVIAQLESNSEESHTSIVGKISDLRKPTSILDLEGSKFNYETLIRKEYVNSSNPNSNITYDGYEHLNRIQERRDGSVTRNIYDTVQFE</sequence>
<protein>
    <submittedName>
        <fullName evidence="3">Uncharacterized protein</fullName>
    </submittedName>
</protein>
<dbReference type="Proteomes" id="UP001634394">
    <property type="component" value="Unassembled WGS sequence"/>
</dbReference>
<evidence type="ECO:0000313" key="4">
    <source>
        <dbReference type="Proteomes" id="UP001634394"/>
    </source>
</evidence>
<keyword evidence="2" id="KW-1133">Transmembrane helix</keyword>
<feature type="transmembrane region" description="Helical" evidence="2">
    <location>
        <begin position="71"/>
        <end position="93"/>
    </location>
</feature>
<organism evidence="3 4">
    <name type="scientific">Sinanodonta woodiana</name>
    <name type="common">Chinese pond mussel</name>
    <name type="synonym">Anodonta woodiana</name>
    <dbReference type="NCBI Taxonomy" id="1069815"/>
    <lineage>
        <taxon>Eukaryota</taxon>
        <taxon>Metazoa</taxon>
        <taxon>Spiralia</taxon>
        <taxon>Lophotrochozoa</taxon>
        <taxon>Mollusca</taxon>
        <taxon>Bivalvia</taxon>
        <taxon>Autobranchia</taxon>
        <taxon>Heteroconchia</taxon>
        <taxon>Palaeoheterodonta</taxon>
        <taxon>Unionida</taxon>
        <taxon>Unionoidea</taxon>
        <taxon>Unionidae</taxon>
        <taxon>Unioninae</taxon>
        <taxon>Sinanodonta</taxon>
    </lineage>
</organism>
<evidence type="ECO:0000313" key="3">
    <source>
        <dbReference type="EMBL" id="KAL3836772.1"/>
    </source>
</evidence>
<feature type="region of interest" description="Disordered" evidence="1">
    <location>
        <begin position="103"/>
        <end position="125"/>
    </location>
</feature>